<protein>
    <recommendedName>
        <fullName evidence="2">HEAT repeat domain-containing protein</fullName>
    </recommendedName>
</protein>
<evidence type="ECO:0000313" key="1">
    <source>
        <dbReference type="EMBL" id="SUZ77796.1"/>
    </source>
</evidence>
<dbReference type="AlphaFoldDB" id="A0A381QES0"/>
<dbReference type="InterPro" id="IPR016024">
    <property type="entry name" value="ARM-type_fold"/>
</dbReference>
<name>A0A381QES0_9ZZZZ</name>
<organism evidence="1">
    <name type="scientific">marine metagenome</name>
    <dbReference type="NCBI Taxonomy" id="408172"/>
    <lineage>
        <taxon>unclassified sequences</taxon>
        <taxon>metagenomes</taxon>
        <taxon>ecological metagenomes</taxon>
    </lineage>
</organism>
<evidence type="ECO:0008006" key="2">
    <source>
        <dbReference type="Google" id="ProtNLM"/>
    </source>
</evidence>
<proteinExistence type="predicted"/>
<dbReference type="InterPro" id="IPR011989">
    <property type="entry name" value="ARM-like"/>
</dbReference>
<dbReference type="SUPFAM" id="SSF48371">
    <property type="entry name" value="ARM repeat"/>
    <property type="match status" value="1"/>
</dbReference>
<dbReference type="EMBL" id="UINC01001329">
    <property type="protein sequence ID" value="SUZ77796.1"/>
    <property type="molecule type" value="Genomic_DNA"/>
</dbReference>
<accession>A0A381QES0</accession>
<sequence>VKHSASSRLFHKDERQRRRAVRKLFELDDPEYLSGFIPLLNDEDSWFRQKAMEAVGRWLQDDHGEVVDMLAKSTYVEQRVLAARLALRSGEGGSEVLLELCKDSVSSVRLAAWKARLGVDEEGAAAVIAQALKSEDSDVRQAAIRRLSIMEVIDENLLRTALNDPSHRVLDAAVSLVAKRPELNEDSEIDGLLITIAMGEEGPMRTAAIGVLASKSVDFPQIAALVLDLTKGGSAGLVSSLATGLRGIPWWQVEGLANRLVTTADDRLVARLLRGEGSDEVVPIRNTILSDPSKSTVLRARLIEDLIGRRVDETTLDIVSSLSKSDDAALSAISRSLLSGASSLN</sequence>
<feature type="non-terminal residue" evidence="1">
    <location>
        <position position="1"/>
    </location>
</feature>
<gene>
    <name evidence="1" type="ORF">METZ01_LOCUS30650</name>
</gene>
<dbReference type="Gene3D" id="1.25.10.10">
    <property type="entry name" value="Leucine-rich Repeat Variant"/>
    <property type="match status" value="1"/>
</dbReference>
<reference evidence="1" key="1">
    <citation type="submission" date="2018-05" db="EMBL/GenBank/DDBJ databases">
        <authorList>
            <person name="Lanie J.A."/>
            <person name="Ng W.-L."/>
            <person name="Kazmierczak K.M."/>
            <person name="Andrzejewski T.M."/>
            <person name="Davidsen T.M."/>
            <person name="Wayne K.J."/>
            <person name="Tettelin H."/>
            <person name="Glass J.I."/>
            <person name="Rusch D."/>
            <person name="Podicherti R."/>
            <person name="Tsui H.-C.T."/>
            <person name="Winkler M.E."/>
        </authorList>
    </citation>
    <scope>NUCLEOTIDE SEQUENCE</scope>
</reference>